<dbReference type="Pfam" id="PF05761">
    <property type="entry name" value="5_nucleotid"/>
    <property type="match status" value="1"/>
</dbReference>
<dbReference type="InterPro" id="IPR036412">
    <property type="entry name" value="HAD-like_sf"/>
</dbReference>
<proteinExistence type="inferred from homology"/>
<keyword evidence="3" id="KW-0378">Hydrolase</keyword>
<evidence type="ECO:0000256" key="4">
    <source>
        <dbReference type="ARBA" id="ARBA00022842"/>
    </source>
</evidence>
<comment type="similarity">
    <text evidence="1">Belongs to the 5'(3')-deoxyribonucleotidase family.</text>
</comment>
<dbReference type="EMBL" id="CAJNOU010001792">
    <property type="protein sequence ID" value="CAF1252688.1"/>
    <property type="molecule type" value="Genomic_DNA"/>
</dbReference>
<dbReference type="AlphaFoldDB" id="A0A815A719"/>
<evidence type="ECO:0000313" key="6">
    <source>
        <dbReference type="Proteomes" id="UP000663889"/>
    </source>
</evidence>
<reference evidence="5" key="1">
    <citation type="submission" date="2021-02" db="EMBL/GenBank/DDBJ databases">
        <authorList>
            <person name="Nowell W R."/>
        </authorList>
    </citation>
    <scope>NUCLEOTIDE SEQUENCE</scope>
</reference>
<accession>A0A815A719</accession>
<dbReference type="GO" id="GO:0008253">
    <property type="term" value="F:5'-nucleotidase activity"/>
    <property type="evidence" value="ECO:0007669"/>
    <property type="project" value="TreeGrafter"/>
</dbReference>
<dbReference type="InterPro" id="IPR023214">
    <property type="entry name" value="HAD_sf"/>
</dbReference>
<dbReference type="Gene3D" id="3.40.50.1000">
    <property type="entry name" value="HAD superfamily/HAD-like"/>
    <property type="match status" value="1"/>
</dbReference>
<organism evidence="5 6">
    <name type="scientific">Rotaria sordida</name>
    <dbReference type="NCBI Taxonomy" id="392033"/>
    <lineage>
        <taxon>Eukaryota</taxon>
        <taxon>Metazoa</taxon>
        <taxon>Spiralia</taxon>
        <taxon>Gnathifera</taxon>
        <taxon>Rotifera</taxon>
        <taxon>Eurotatoria</taxon>
        <taxon>Bdelloidea</taxon>
        <taxon>Philodinida</taxon>
        <taxon>Philodinidae</taxon>
        <taxon>Rotaria</taxon>
    </lineage>
</organism>
<dbReference type="SUPFAM" id="SSF56784">
    <property type="entry name" value="HAD-like"/>
    <property type="match status" value="1"/>
</dbReference>
<gene>
    <name evidence="5" type="ORF">SEV965_LOCUS23818</name>
</gene>
<dbReference type="InterPro" id="IPR008380">
    <property type="entry name" value="HAD-SF_hydro_IG_5-nucl"/>
</dbReference>
<dbReference type="PANTHER" id="PTHR12103">
    <property type="entry name" value="5'-NUCLEOTIDASE DOMAIN-CONTAINING"/>
    <property type="match status" value="1"/>
</dbReference>
<evidence type="ECO:0000256" key="2">
    <source>
        <dbReference type="ARBA" id="ARBA00022723"/>
    </source>
</evidence>
<evidence type="ECO:0000256" key="3">
    <source>
        <dbReference type="ARBA" id="ARBA00022801"/>
    </source>
</evidence>
<dbReference type="Proteomes" id="UP000663889">
    <property type="component" value="Unassembled WGS sequence"/>
</dbReference>
<evidence type="ECO:0000313" key="5">
    <source>
        <dbReference type="EMBL" id="CAF1252688.1"/>
    </source>
</evidence>
<protein>
    <submittedName>
        <fullName evidence="5">Uncharacterized protein</fullName>
    </submittedName>
</protein>
<keyword evidence="4" id="KW-0460">Magnesium</keyword>
<comment type="caution">
    <text evidence="5">The sequence shown here is derived from an EMBL/GenBank/DDBJ whole genome shotgun (WGS) entry which is preliminary data.</text>
</comment>
<sequence length="466" mass="54921">MASSSTKKVFSLLSCDWIGFDLDHTLIRYRLLDLHKLIYESMREYLIDTYEYNCDFLPISYNDHFSVKGLIYDSFYGNLIQLNSNGLVNIALHGVNRHLTSEQIKEIYPDALKDIEEDTSKRFLCMFTYFDHSISYSIGNIVDLIDQKILYRNSSKNEIDLENKYRFFLTHLNKGSEYLFYDFNRGNYFSSLRLNPDKYIYKRLDVPQWLEKLKKLNKKLFLATNSSFNNTDLLTRYAFGDDWKDLFDLIIVVCKKPSFFSNSKKRSFHRFIDENTTIPVNNEDIIKDFNKNYIYSFGNSEDLHFIMSQISKKDPLVIYFGDHIKSDINALKCYTNWLAGVVIEELEFDSPPIIIHRTSHHLSNRLSINDQSYNKGNRSKYFSSFFTSPTDSFIFDDDNTNQTKSEQTEPDAVLPSLTSYWYAYITKHAHLSLSCLSVLANHFDLDHQFEHDQQTQHFVIMHQNNK</sequence>
<keyword evidence="2" id="KW-0479">Metal-binding</keyword>
<evidence type="ECO:0000256" key="1">
    <source>
        <dbReference type="ARBA" id="ARBA00009589"/>
    </source>
</evidence>
<dbReference type="GO" id="GO:0046872">
    <property type="term" value="F:metal ion binding"/>
    <property type="evidence" value="ECO:0007669"/>
    <property type="project" value="UniProtKB-KW"/>
</dbReference>
<dbReference type="PANTHER" id="PTHR12103:SF38">
    <property type="entry name" value="5'-NUCLEOTIDASE DOMAIN-CONTAINING PROTEIN 1"/>
    <property type="match status" value="1"/>
</dbReference>
<name>A0A815A719_9BILA</name>